<evidence type="ECO:0000256" key="1">
    <source>
        <dbReference type="SAM" id="MobiDB-lite"/>
    </source>
</evidence>
<dbReference type="InterPro" id="IPR013730">
    <property type="entry name" value="Fyv7/TAP26"/>
</dbReference>
<organism evidence="2 3">
    <name type="scientific">Orchesella cincta</name>
    <name type="common">Springtail</name>
    <name type="synonym">Podura cincta</name>
    <dbReference type="NCBI Taxonomy" id="48709"/>
    <lineage>
        <taxon>Eukaryota</taxon>
        <taxon>Metazoa</taxon>
        <taxon>Ecdysozoa</taxon>
        <taxon>Arthropoda</taxon>
        <taxon>Hexapoda</taxon>
        <taxon>Collembola</taxon>
        <taxon>Entomobryomorpha</taxon>
        <taxon>Entomobryoidea</taxon>
        <taxon>Orchesellidae</taxon>
        <taxon>Orchesellinae</taxon>
        <taxon>Orchesella</taxon>
    </lineage>
</organism>
<dbReference type="AlphaFoldDB" id="A0A1D2M3V1"/>
<reference evidence="2 3" key="1">
    <citation type="journal article" date="2016" name="Genome Biol. Evol.">
        <title>Gene Family Evolution Reflects Adaptation to Soil Environmental Stressors in the Genome of the Collembolan Orchesella cincta.</title>
        <authorList>
            <person name="Faddeeva-Vakhrusheva A."/>
            <person name="Derks M.F."/>
            <person name="Anvar S.Y."/>
            <person name="Agamennone V."/>
            <person name="Suring W."/>
            <person name="Smit S."/>
            <person name="van Straalen N.M."/>
            <person name="Roelofs D."/>
        </authorList>
    </citation>
    <scope>NUCLEOTIDE SEQUENCE [LARGE SCALE GENOMIC DNA]</scope>
    <source>
        <tissue evidence="2">Mixed pool</tissue>
    </source>
</reference>
<proteinExistence type="predicted"/>
<feature type="compositionally biased region" description="Polar residues" evidence="1">
    <location>
        <begin position="63"/>
        <end position="72"/>
    </location>
</feature>
<comment type="caution">
    <text evidence="2">The sequence shown here is derived from an EMBL/GenBank/DDBJ whole genome shotgun (WGS) entry which is preliminary data.</text>
</comment>
<evidence type="ECO:0000313" key="2">
    <source>
        <dbReference type="EMBL" id="ODM87657.1"/>
    </source>
</evidence>
<accession>A0A1D2M3V1</accession>
<evidence type="ECO:0008006" key="4">
    <source>
        <dbReference type="Google" id="ProtNLM"/>
    </source>
</evidence>
<dbReference type="Proteomes" id="UP000094527">
    <property type="component" value="Unassembled WGS sequence"/>
</dbReference>
<sequence>MDEKMRSINKSSDEEDTPVRRKANNQTNSLKRFKKGKNSVAPAYLSMLNNTIGPGLKSKTGTKKATNDSSSAADRKSDGSATPKPSRIASNPKPSRNFSTPKTKNGDSRFTPKSRRPGRFSEEGVTNLSAKTPDYMKVKEEDSARQKKERRRYRNKIMNLKTAKGQPVMRGRINLMLEKIKADLNV</sequence>
<name>A0A1D2M3V1_ORCCI</name>
<feature type="compositionally biased region" description="Basic and acidic residues" evidence="1">
    <location>
        <begin position="134"/>
        <end position="146"/>
    </location>
</feature>
<evidence type="ECO:0000313" key="3">
    <source>
        <dbReference type="Proteomes" id="UP000094527"/>
    </source>
</evidence>
<feature type="compositionally biased region" description="Polar residues" evidence="1">
    <location>
        <begin position="88"/>
        <end position="103"/>
    </location>
</feature>
<keyword evidence="3" id="KW-1185">Reference proteome</keyword>
<dbReference type="OrthoDB" id="5377144at2759"/>
<feature type="region of interest" description="Disordered" evidence="1">
    <location>
        <begin position="1"/>
        <end position="151"/>
    </location>
</feature>
<gene>
    <name evidence="2" type="ORF">Ocin01_19025</name>
</gene>
<protein>
    <recommendedName>
        <fullName evidence="4">rRNA-processing protein FYV7</fullName>
    </recommendedName>
</protein>
<dbReference type="Pfam" id="PF08524">
    <property type="entry name" value="rRNA_processing"/>
    <property type="match status" value="1"/>
</dbReference>
<dbReference type="EMBL" id="LJIJ01004898">
    <property type="protein sequence ID" value="ODM87657.1"/>
    <property type="molecule type" value="Genomic_DNA"/>
</dbReference>